<dbReference type="KEGG" id="sari:H5J25_13830"/>
<gene>
    <name evidence="1" type="ORF">H5J25_13830</name>
</gene>
<organism evidence="1 2">
    <name type="scientific">Sphingomonas aliaeris</name>
    <dbReference type="NCBI Taxonomy" id="2759526"/>
    <lineage>
        <taxon>Bacteria</taxon>
        <taxon>Pseudomonadati</taxon>
        <taxon>Pseudomonadota</taxon>
        <taxon>Alphaproteobacteria</taxon>
        <taxon>Sphingomonadales</taxon>
        <taxon>Sphingomonadaceae</taxon>
        <taxon>Sphingomonas</taxon>
    </lineage>
</organism>
<dbReference type="AlphaFoldDB" id="A0A974NTK2"/>
<sequence length="653" mass="66928">MARKPAGRSRGYVVVNPSKAIFPPGAPVGPYPGQTGNPVASFTQQPTLSASTGTVGQTFTATAGIVANGSVTSRVWKLGGTTISTSLTATPSAAGTLTYQEFAGSVGSTIRSVTVAAVATPTFSAQPTVAPASASAGQTFTATPGTVANGSIDRREWRLAGTVVSTALTYVSTASGALTYQEFAGAVASNLIAATVSAASGLPAAFDNMVLDLDPETLTGADNSNVPTWTDAKSGIAFTAFNTNPKLGTTGGYNGKKFVTGNASGMRCLAADMGILKTTLDTRKYTVFAVVDQVQAASQSCFFGAGGNNRLYMTADGAQVGMVTGGRSTITHPATAYTTIAYTATNATTLGGSTSNLGRTFVYGEPFSSDNINIPTSTDNAATPSTTPLDIGLFSNGAGSGLAKLRLHRLFVFAGEKSVAEVRAIQAYMDTYFAQTHPAKTFGKFLAIDGDSRSVGVGATQAIGAGINSTYQQLVATGLGYPVGAWGCYAIGGITAANNLTKAPSELDGLFTRYAVPIRHVFENFYNSRALPVGSLTSPASGTLSQQTKDYFTARKAAWGSGNSKQIACGPIDHTDIYTPPASGWATEIVANWAQLGVDGFANIWATSLGGDAACPNTAPYAPWNNDGVHLLIAGQTIQANTVITASQSIAGW</sequence>
<accession>A0A974NTK2</accession>
<name>A0A974NTK2_9SPHN</name>
<evidence type="ECO:0000313" key="2">
    <source>
        <dbReference type="Proteomes" id="UP000595894"/>
    </source>
</evidence>
<keyword evidence="2" id="KW-1185">Reference proteome</keyword>
<protein>
    <submittedName>
        <fullName evidence="1">Uncharacterized protein</fullName>
    </submittedName>
</protein>
<reference evidence="2" key="1">
    <citation type="submission" date="2020-09" db="EMBL/GenBank/DDBJ databases">
        <title>Sphingomonas sp., a new species isolated from pork steak.</title>
        <authorList>
            <person name="Heidler von Heilborn D."/>
        </authorList>
    </citation>
    <scope>NUCLEOTIDE SEQUENCE [LARGE SCALE GENOMIC DNA]</scope>
</reference>
<dbReference type="RefSeq" id="WP_202091919.1">
    <property type="nucleotide sequence ID" value="NZ_CP061035.1"/>
</dbReference>
<dbReference type="Proteomes" id="UP000595894">
    <property type="component" value="Chromosome"/>
</dbReference>
<dbReference type="EMBL" id="CP061035">
    <property type="protein sequence ID" value="QQV76523.1"/>
    <property type="molecule type" value="Genomic_DNA"/>
</dbReference>
<evidence type="ECO:0000313" key="1">
    <source>
        <dbReference type="EMBL" id="QQV76523.1"/>
    </source>
</evidence>
<proteinExistence type="predicted"/>